<evidence type="ECO:0000313" key="1">
    <source>
        <dbReference type="EMBL" id="KPM08584.1"/>
    </source>
</evidence>
<proteinExistence type="predicted"/>
<name>A0A132AC62_SARSC</name>
<dbReference type="VEuPathDB" id="VectorBase:SSCA001009"/>
<dbReference type="AlphaFoldDB" id="A0A132AC62"/>
<reference evidence="1 2" key="1">
    <citation type="journal article" date="2015" name="Parasit. Vectors">
        <title>Draft genome of the scabies mite.</title>
        <authorList>
            <person name="Rider S.D.Jr."/>
            <person name="Morgan M.S."/>
            <person name="Arlian L.G."/>
        </authorList>
    </citation>
    <scope>NUCLEOTIDE SEQUENCE [LARGE SCALE GENOMIC DNA]</scope>
    <source>
        <strain evidence="1">Arlian Lab</strain>
    </source>
</reference>
<organism evidence="1 2">
    <name type="scientific">Sarcoptes scabiei</name>
    <name type="common">Itch mite</name>
    <name type="synonym">Acarus scabiei</name>
    <dbReference type="NCBI Taxonomy" id="52283"/>
    <lineage>
        <taxon>Eukaryota</taxon>
        <taxon>Metazoa</taxon>
        <taxon>Ecdysozoa</taxon>
        <taxon>Arthropoda</taxon>
        <taxon>Chelicerata</taxon>
        <taxon>Arachnida</taxon>
        <taxon>Acari</taxon>
        <taxon>Acariformes</taxon>
        <taxon>Sarcoptiformes</taxon>
        <taxon>Astigmata</taxon>
        <taxon>Psoroptidia</taxon>
        <taxon>Sarcoptoidea</taxon>
        <taxon>Sarcoptidae</taxon>
        <taxon>Sarcoptinae</taxon>
        <taxon>Sarcoptes</taxon>
    </lineage>
</organism>
<gene>
    <name evidence="1" type="ORF">QR98_0071060</name>
</gene>
<accession>A0A132AC62</accession>
<sequence length="64" mass="7599">MEMVYLDSFIHTDDDVIGLWLNSMLSLPFSTYQNRSICLEYQYGNYKKQDFILKLQKLVTSLVK</sequence>
<dbReference type="Proteomes" id="UP000616769">
    <property type="component" value="Unassembled WGS sequence"/>
</dbReference>
<protein>
    <submittedName>
        <fullName evidence="1">Uncharacterized protein</fullName>
    </submittedName>
</protein>
<evidence type="ECO:0000313" key="2">
    <source>
        <dbReference type="Proteomes" id="UP000616769"/>
    </source>
</evidence>
<dbReference type="EMBL" id="JXLN01012531">
    <property type="protein sequence ID" value="KPM08584.1"/>
    <property type="molecule type" value="Genomic_DNA"/>
</dbReference>
<comment type="caution">
    <text evidence="1">The sequence shown here is derived from an EMBL/GenBank/DDBJ whole genome shotgun (WGS) entry which is preliminary data.</text>
</comment>